<dbReference type="AlphaFoldDB" id="A0A2I0AP23"/>
<evidence type="ECO:0000256" key="1">
    <source>
        <dbReference type="ARBA" id="ARBA00022723"/>
    </source>
</evidence>
<organism evidence="6 7">
    <name type="scientific">Apostasia shenzhenica</name>
    <dbReference type="NCBI Taxonomy" id="1088818"/>
    <lineage>
        <taxon>Eukaryota</taxon>
        <taxon>Viridiplantae</taxon>
        <taxon>Streptophyta</taxon>
        <taxon>Embryophyta</taxon>
        <taxon>Tracheophyta</taxon>
        <taxon>Spermatophyta</taxon>
        <taxon>Magnoliopsida</taxon>
        <taxon>Liliopsida</taxon>
        <taxon>Asparagales</taxon>
        <taxon>Orchidaceae</taxon>
        <taxon>Apostasioideae</taxon>
        <taxon>Apostasia</taxon>
    </lineage>
</organism>
<evidence type="ECO:0000313" key="6">
    <source>
        <dbReference type="EMBL" id="PKA57283.1"/>
    </source>
</evidence>
<dbReference type="STRING" id="1088818.A0A2I0AP23"/>
<dbReference type="PROSITE" id="PS50114">
    <property type="entry name" value="GATA_ZN_FINGER_2"/>
    <property type="match status" value="1"/>
</dbReference>
<keyword evidence="1" id="KW-0479">Metal-binding</keyword>
<dbReference type="PANTHER" id="PTHR47255">
    <property type="entry name" value="GATA TRANSCRIPTION FACTOR 22-RELATED"/>
    <property type="match status" value="1"/>
</dbReference>
<evidence type="ECO:0000256" key="3">
    <source>
        <dbReference type="ARBA" id="ARBA00022833"/>
    </source>
</evidence>
<dbReference type="Proteomes" id="UP000236161">
    <property type="component" value="Unassembled WGS sequence"/>
</dbReference>
<dbReference type="SUPFAM" id="SSF57716">
    <property type="entry name" value="Glucocorticoid receptor-like (DNA-binding domain)"/>
    <property type="match status" value="1"/>
</dbReference>
<sequence length="202" mass="23254">MSSKMRLMRRMMTGTSDHHLIAHELTEERSRRRRSGRLTITNESKIETRDDQSHVMSMIRTCSHCSTTTTPLWRSGPRGPKSLCNACGIRQMKARRALADHEQGSGAAEKMKKASRKEKIMIIRSSELDRVVPYKKRFRYFMNHAGDHDHDHDQDQDQENEKMMKKMKIRKSSPAAFHSAFPQDEKEAAVLLMALSCGMIHG</sequence>
<proteinExistence type="predicted"/>
<reference evidence="6 7" key="1">
    <citation type="journal article" date="2017" name="Nature">
        <title>The Apostasia genome and the evolution of orchids.</title>
        <authorList>
            <person name="Zhang G.Q."/>
            <person name="Liu K.W."/>
            <person name="Li Z."/>
            <person name="Lohaus R."/>
            <person name="Hsiao Y.Y."/>
            <person name="Niu S.C."/>
            <person name="Wang J.Y."/>
            <person name="Lin Y.C."/>
            <person name="Xu Q."/>
            <person name="Chen L.J."/>
            <person name="Yoshida K."/>
            <person name="Fujiwara S."/>
            <person name="Wang Z.W."/>
            <person name="Zhang Y.Q."/>
            <person name="Mitsuda N."/>
            <person name="Wang M."/>
            <person name="Liu G.H."/>
            <person name="Pecoraro L."/>
            <person name="Huang H.X."/>
            <person name="Xiao X.J."/>
            <person name="Lin M."/>
            <person name="Wu X.Y."/>
            <person name="Wu W.L."/>
            <person name="Chen Y.Y."/>
            <person name="Chang S.B."/>
            <person name="Sakamoto S."/>
            <person name="Ohme-Takagi M."/>
            <person name="Yagi M."/>
            <person name="Zeng S.J."/>
            <person name="Shen C.Y."/>
            <person name="Yeh C.M."/>
            <person name="Luo Y.B."/>
            <person name="Tsai W.C."/>
            <person name="Van de Peer Y."/>
            <person name="Liu Z.J."/>
        </authorList>
    </citation>
    <scope>NUCLEOTIDE SEQUENCE [LARGE SCALE GENOMIC DNA]</scope>
    <source>
        <strain evidence="7">cv. Shenzhen</strain>
        <tissue evidence="6">Stem</tissue>
    </source>
</reference>
<evidence type="ECO:0000256" key="2">
    <source>
        <dbReference type="ARBA" id="ARBA00022771"/>
    </source>
</evidence>
<dbReference type="PANTHER" id="PTHR47255:SF4">
    <property type="entry name" value="GATA ZINC FINGER DOMAIN-CONTAINING PROTEIN 12"/>
    <property type="match status" value="1"/>
</dbReference>
<keyword evidence="2 4" id="KW-0863">Zinc-finger</keyword>
<keyword evidence="3" id="KW-0862">Zinc</keyword>
<keyword evidence="7" id="KW-1185">Reference proteome</keyword>
<dbReference type="EMBL" id="KZ451969">
    <property type="protein sequence ID" value="PKA57283.1"/>
    <property type="molecule type" value="Genomic_DNA"/>
</dbReference>
<dbReference type="InterPro" id="IPR000679">
    <property type="entry name" value="Znf_GATA"/>
</dbReference>
<evidence type="ECO:0000256" key="4">
    <source>
        <dbReference type="PROSITE-ProRule" id="PRU00094"/>
    </source>
</evidence>
<protein>
    <submittedName>
        <fullName evidence="6">GATA transcription factor 22</fullName>
    </submittedName>
</protein>
<dbReference type="InterPro" id="IPR052138">
    <property type="entry name" value="GATA_ZnFinger_Domain"/>
</dbReference>
<dbReference type="PROSITE" id="PS00344">
    <property type="entry name" value="GATA_ZN_FINGER_1"/>
    <property type="match status" value="1"/>
</dbReference>
<dbReference type="GO" id="GO:0008270">
    <property type="term" value="F:zinc ion binding"/>
    <property type="evidence" value="ECO:0007669"/>
    <property type="project" value="UniProtKB-KW"/>
</dbReference>
<dbReference type="OrthoDB" id="2162994at2759"/>
<evidence type="ECO:0000313" key="7">
    <source>
        <dbReference type="Proteomes" id="UP000236161"/>
    </source>
</evidence>
<gene>
    <name evidence="6" type="primary">GATA22</name>
    <name evidence="6" type="ORF">AXF42_Ash002587</name>
</gene>
<dbReference type="GO" id="GO:0043565">
    <property type="term" value="F:sequence-specific DNA binding"/>
    <property type="evidence" value="ECO:0007669"/>
    <property type="project" value="InterPro"/>
</dbReference>
<feature type="domain" description="GATA-type" evidence="5">
    <location>
        <begin position="60"/>
        <end position="89"/>
    </location>
</feature>
<dbReference type="InterPro" id="IPR013088">
    <property type="entry name" value="Znf_NHR/GATA"/>
</dbReference>
<dbReference type="Pfam" id="PF00320">
    <property type="entry name" value="GATA"/>
    <property type="match status" value="1"/>
</dbReference>
<accession>A0A2I0AP23</accession>
<evidence type="ECO:0000259" key="5">
    <source>
        <dbReference type="PROSITE" id="PS50114"/>
    </source>
</evidence>
<dbReference type="Gene3D" id="3.30.50.10">
    <property type="entry name" value="Erythroid Transcription Factor GATA-1, subunit A"/>
    <property type="match status" value="1"/>
</dbReference>
<dbReference type="GO" id="GO:0006355">
    <property type="term" value="P:regulation of DNA-templated transcription"/>
    <property type="evidence" value="ECO:0007669"/>
    <property type="project" value="InterPro"/>
</dbReference>
<dbReference type="SMART" id="SM00401">
    <property type="entry name" value="ZnF_GATA"/>
    <property type="match status" value="1"/>
</dbReference>
<name>A0A2I0AP23_9ASPA</name>